<accession>A0A6I4V3S2</accession>
<reference evidence="1 2" key="1">
    <citation type="submission" date="2019-12" db="EMBL/GenBank/DDBJ databases">
        <title>Genomic-based taxomic classification of the family Erythrobacteraceae.</title>
        <authorList>
            <person name="Xu L."/>
        </authorList>
    </citation>
    <scope>NUCLEOTIDE SEQUENCE [LARGE SCALE GENOMIC DNA]</scope>
    <source>
        <strain evidence="1 2">SW-109</strain>
    </source>
</reference>
<proteinExistence type="predicted"/>
<dbReference type="RefSeq" id="WP_160730740.1">
    <property type="nucleotide sequence ID" value="NZ_WTYP01000002.1"/>
</dbReference>
<organism evidence="1 2">
    <name type="scientific">Pontixanthobacter luteolus</name>
    <dbReference type="NCBI Taxonomy" id="295089"/>
    <lineage>
        <taxon>Bacteria</taxon>
        <taxon>Pseudomonadati</taxon>
        <taxon>Pseudomonadota</taxon>
        <taxon>Alphaproteobacteria</taxon>
        <taxon>Sphingomonadales</taxon>
        <taxon>Erythrobacteraceae</taxon>
        <taxon>Pontixanthobacter</taxon>
    </lineage>
</organism>
<dbReference type="Proteomes" id="UP000471435">
    <property type="component" value="Unassembled WGS sequence"/>
</dbReference>
<evidence type="ECO:0000313" key="2">
    <source>
        <dbReference type="Proteomes" id="UP000471435"/>
    </source>
</evidence>
<sequence>MTTIDTWEGLQAVLASSLHPAAKAVISATRDRLADFNDQPLAELCTILILEPDDRLDPTSAEYIAYSDGWFELVFILSDDGQGQVVLVEDRPDGDQALLDHCRSHQAN</sequence>
<dbReference type="EMBL" id="WTYP01000002">
    <property type="protein sequence ID" value="MXP47440.1"/>
    <property type="molecule type" value="Genomic_DNA"/>
</dbReference>
<name>A0A6I4V3S2_9SPHN</name>
<keyword evidence="2" id="KW-1185">Reference proteome</keyword>
<comment type="caution">
    <text evidence="1">The sequence shown here is derived from an EMBL/GenBank/DDBJ whole genome shotgun (WGS) entry which is preliminary data.</text>
</comment>
<dbReference type="AlphaFoldDB" id="A0A6I4V3S2"/>
<gene>
    <name evidence="1" type="ORF">GRI43_08605</name>
</gene>
<evidence type="ECO:0000313" key="1">
    <source>
        <dbReference type="EMBL" id="MXP47440.1"/>
    </source>
</evidence>
<dbReference type="OrthoDB" id="7203819at2"/>
<protein>
    <submittedName>
        <fullName evidence="1">Uncharacterized protein</fullName>
    </submittedName>
</protein>